<evidence type="ECO:0000259" key="4">
    <source>
        <dbReference type="Pfam" id="PF01420"/>
    </source>
</evidence>
<feature type="domain" description="Type I restriction modification DNA specificity" evidence="4">
    <location>
        <begin position="10"/>
        <end position="160"/>
    </location>
</feature>
<dbReference type="AlphaFoldDB" id="A0AAU6PEI2"/>
<evidence type="ECO:0000313" key="5">
    <source>
        <dbReference type="EMBL" id="WXT99417.1"/>
    </source>
</evidence>
<name>A0AAU6PEI2_9GAMM</name>
<gene>
    <name evidence="5" type="ORF">Ctma_0114</name>
</gene>
<sequence length="201" mass="23187">MMSKVKAFTKGWKYGFLEDAVHKGSSNISLNKVKNDEGEYPLFSAKGFNKNISFFQQEKEYLAIIKDGAGIGRVSKHPAKSSIVATMQYLIPKKGFDINFVEYFLNGIDFEKHRNGSTIPHIYFKDYKSEQFPILKLPEQKRIVSILDKAFIEIAKAKTNAEQNLKNAKQLFESYLQNIFENKGDDWEEKNLMKFARLPLN</sequence>
<dbReference type="Gene3D" id="3.90.220.20">
    <property type="entry name" value="DNA methylase specificity domains"/>
    <property type="match status" value="2"/>
</dbReference>
<protein>
    <recommendedName>
        <fullName evidence="4">Type I restriction modification DNA specificity domain-containing protein</fullName>
    </recommendedName>
</protein>
<dbReference type="PANTHER" id="PTHR30408:SF12">
    <property type="entry name" value="TYPE I RESTRICTION ENZYME MJAVIII SPECIFICITY SUBUNIT"/>
    <property type="match status" value="1"/>
</dbReference>
<dbReference type="GO" id="GO:0003677">
    <property type="term" value="F:DNA binding"/>
    <property type="evidence" value="ECO:0007669"/>
    <property type="project" value="UniProtKB-KW"/>
</dbReference>
<organism evidence="5">
    <name type="scientific">Catillopecten margaritatus gill symbiont</name>
    <dbReference type="NCBI Taxonomy" id="3083288"/>
    <lineage>
        <taxon>Bacteria</taxon>
        <taxon>Pseudomonadati</taxon>
        <taxon>Pseudomonadota</taxon>
        <taxon>Gammaproteobacteria</taxon>
        <taxon>sulfur-oxidizing symbionts</taxon>
    </lineage>
</organism>
<evidence type="ECO:0000256" key="3">
    <source>
        <dbReference type="ARBA" id="ARBA00023125"/>
    </source>
</evidence>
<reference evidence="5" key="1">
    <citation type="submission" date="2023-10" db="EMBL/GenBank/DDBJ databases">
        <title>The first scallop-associated chemosynthetic bacterial symbiont.</title>
        <authorList>
            <person name="Lin Y.-T."/>
            <person name="Sun J."/>
            <person name="Ip J.C.-H."/>
            <person name="He X."/>
            <person name="Gao Z.-M."/>
            <person name="Perez M."/>
            <person name="Xu T."/>
            <person name="Qian P.-Y."/>
            <person name="Qiu J.-W."/>
        </authorList>
    </citation>
    <scope>NUCLEOTIDE SEQUENCE</scope>
    <source>
        <strain evidence="5">Gill1</strain>
    </source>
</reference>
<dbReference type="GO" id="GO:0009307">
    <property type="term" value="P:DNA restriction-modification system"/>
    <property type="evidence" value="ECO:0007669"/>
    <property type="project" value="UniProtKB-KW"/>
</dbReference>
<proteinExistence type="inferred from homology"/>
<keyword evidence="3" id="KW-0238">DNA-binding</keyword>
<dbReference type="InterPro" id="IPR000055">
    <property type="entry name" value="Restrct_endonuc_typeI_TRD"/>
</dbReference>
<dbReference type="PANTHER" id="PTHR30408">
    <property type="entry name" value="TYPE-1 RESTRICTION ENZYME ECOKI SPECIFICITY PROTEIN"/>
    <property type="match status" value="1"/>
</dbReference>
<comment type="similarity">
    <text evidence="1">Belongs to the type-I restriction system S methylase family.</text>
</comment>
<dbReference type="SUPFAM" id="SSF116734">
    <property type="entry name" value="DNA methylase specificity domain"/>
    <property type="match status" value="1"/>
</dbReference>
<dbReference type="REBASE" id="963287">
    <property type="entry name" value="S1.CmaGill1ORF112P"/>
</dbReference>
<keyword evidence="2" id="KW-0680">Restriction system</keyword>
<evidence type="ECO:0000256" key="2">
    <source>
        <dbReference type="ARBA" id="ARBA00022747"/>
    </source>
</evidence>
<dbReference type="EMBL" id="CP138327">
    <property type="protein sequence ID" value="WXT99417.1"/>
    <property type="molecule type" value="Genomic_DNA"/>
</dbReference>
<evidence type="ECO:0000256" key="1">
    <source>
        <dbReference type="ARBA" id="ARBA00010923"/>
    </source>
</evidence>
<dbReference type="InterPro" id="IPR052021">
    <property type="entry name" value="Type-I_RS_S_subunit"/>
</dbReference>
<dbReference type="InterPro" id="IPR044946">
    <property type="entry name" value="Restrct_endonuc_typeI_TRD_sf"/>
</dbReference>
<dbReference type="Pfam" id="PF01420">
    <property type="entry name" value="Methylase_S"/>
    <property type="match status" value="1"/>
</dbReference>
<accession>A0AAU6PEI2</accession>